<keyword evidence="2" id="KW-1185">Reference proteome</keyword>
<comment type="caution">
    <text evidence="1">The sequence shown here is derived from an EMBL/GenBank/DDBJ whole genome shotgun (WGS) entry which is preliminary data.</text>
</comment>
<dbReference type="EMBL" id="JAHRIN010034218">
    <property type="protein sequence ID" value="MEQ2203138.1"/>
    <property type="molecule type" value="Genomic_DNA"/>
</dbReference>
<protein>
    <submittedName>
        <fullName evidence="1">Uncharacterized protein</fullName>
    </submittedName>
</protein>
<name>A0ABV0R602_9TELE</name>
<sequence>MLGRGKNEQCSSRQPRLTSVVWTVRSVVSEVPFPNNGGVIPSLLQQLGQSDFRKRQASHRVHSKVMSHSISEAITACKDGSTRWRTGRSGGVEV</sequence>
<evidence type="ECO:0000313" key="1">
    <source>
        <dbReference type="EMBL" id="MEQ2203138.1"/>
    </source>
</evidence>
<accession>A0ABV0R602</accession>
<proteinExistence type="predicted"/>
<gene>
    <name evidence="1" type="ORF">XENOCAPTIV_025333</name>
</gene>
<reference evidence="1 2" key="1">
    <citation type="submission" date="2021-06" db="EMBL/GenBank/DDBJ databases">
        <authorList>
            <person name="Palmer J.M."/>
        </authorList>
    </citation>
    <scope>NUCLEOTIDE SEQUENCE [LARGE SCALE GENOMIC DNA]</scope>
    <source>
        <strain evidence="1 2">XC_2019</strain>
        <tissue evidence="1">Muscle</tissue>
    </source>
</reference>
<organism evidence="1 2">
    <name type="scientific">Xenoophorus captivus</name>
    <dbReference type="NCBI Taxonomy" id="1517983"/>
    <lineage>
        <taxon>Eukaryota</taxon>
        <taxon>Metazoa</taxon>
        <taxon>Chordata</taxon>
        <taxon>Craniata</taxon>
        <taxon>Vertebrata</taxon>
        <taxon>Euteleostomi</taxon>
        <taxon>Actinopterygii</taxon>
        <taxon>Neopterygii</taxon>
        <taxon>Teleostei</taxon>
        <taxon>Neoteleostei</taxon>
        <taxon>Acanthomorphata</taxon>
        <taxon>Ovalentaria</taxon>
        <taxon>Atherinomorphae</taxon>
        <taxon>Cyprinodontiformes</taxon>
        <taxon>Goodeidae</taxon>
        <taxon>Xenoophorus</taxon>
    </lineage>
</organism>
<feature type="non-terminal residue" evidence="1">
    <location>
        <position position="94"/>
    </location>
</feature>
<dbReference type="Proteomes" id="UP001434883">
    <property type="component" value="Unassembled WGS sequence"/>
</dbReference>
<evidence type="ECO:0000313" key="2">
    <source>
        <dbReference type="Proteomes" id="UP001434883"/>
    </source>
</evidence>